<organism evidence="5 6">
    <name type="scientific">Tropicimonas omnivorans</name>
    <dbReference type="NCBI Taxonomy" id="3075590"/>
    <lineage>
        <taxon>Bacteria</taxon>
        <taxon>Pseudomonadati</taxon>
        <taxon>Pseudomonadota</taxon>
        <taxon>Alphaproteobacteria</taxon>
        <taxon>Rhodobacterales</taxon>
        <taxon>Roseobacteraceae</taxon>
        <taxon>Tropicimonas</taxon>
    </lineage>
</organism>
<evidence type="ECO:0000256" key="2">
    <source>
        <dbReference type="ARBA" id="ARBA00022676"/>
    </source>
</evidence>
<dbReference type="RefSeq" id="WP_311689337.1">
    <property type="nucleotide sequence ID" value="NZ_JAVRHL010000001.1"/>
</dbReference>
<dbReference type="Proteomes" id="UP001265259">
    <property type="component" value="Unassembled WGS sequence"/>
</dbReference>
<feature type="domain" description="Glycosyltransferase 2-like" evidence="4">
    <location>
        <begin position="9"/>
        <end position="131"/>
    </location>
</feature>
<dbReference type="EMBL" id="JAVRHL010000001">
    <property type="protein sequence ID" value="MDT0681561.1"/>
    <property type="molecule type" value="Genomic_DNA"/>
</dbReference>
<keyword evidence="6" id="KW-1185">Reference proteome</keyword>
<evidence type="ECO:0000256" key="3">
    <source>
        <dbReference type="ARBA" id="ARBA00022679"/>
    </source>
</evidence>
<comment type="caution">
    <text evidence="5">The sequence shown here is derived from an EMBL/GenBank/DDBJ whole genome shotgun (WGS) entry which is preliminary data.</text>
</comment>
<gene>
    <name evidence="5" type="ORF">RM543_02600</name>
</gene>
<evidence type="ECO:0000313" key="5">
    <source>
        <dbReference type="EMBL" id="MDT0681561.1"/>
    </source>
</evidence>
<proteinExistence type="inferred from homology"/>
<dbReference type="PANTHER" id="PTHR43179">
    <property type="entry name" value="RHAMNOSYLTRANSFERASE WBBL"/>
    <property type="match status" value="1"/>
</dbReference>
<dbReference type="SUPFAM" id="SSF53448">
    <property type="entry name" value="Nucleotide-diphospho-sugar transferases"/>
    <property type="match status" value="1"/>
</dbReference>
<dbReference type="EC" id="2.4.-.-" evidence="5"/>
<evidence type="ECO:0000313" key="6">
    <source>
        <dbReference type="Proteomes" id="UP001265259"/>
    </source>
</evidence>
<keyword evidence="3 5" id="KW-0808">Transferase</keyword>
<evidence type="ECO:0000259" key="4">
    <source>
        <dbReference type="Pfam" id="PF00535"/>
    </source>
</evidence>
<dbReference type="CDD" id="cd00761">
    <property type="entry name" value="Glyco_tranf_GTA_type"/>
    <property type="match status" value="1"/>
</dbReference>
<name>A0ABU3DCX4_9RHOB</name>
<protein>
    <submittedName>
        <fullName evidence="5">Glycosyltransferase family A protein</fullName>
        <ecNumber evidence="5">2.4.-.-</ecNumber>
    </submittedName>
</protein>
<keyword evidence="2 5" id="KW-0328">Glycosyltransferase</keyword>
<dbReference type="Pfam" id="PF00535">
    <property type="entry name" value="Glycos_transf_2"/>
    <property type="match status" value="1"/>
</dbReference>
<dbReference type="InterPro" id="IPR029044">
    <property type="entry name" value="Nucleotide-diphossugar_trans"/>
</dbReference>
<dbReference type="PANTHER" id="PTHR43179:SF12">
    <property type="entry name" value="GALACTOFURANOSYLTRANSFERASE GLFT2"/>
    <property type="match status" value="1"/>
</dbReference>
<evidence type="ECO:0000256" key="1">
    <source>
        <dbReference type="ARBA" id="ARBA00006739"/>
    </source>
</evidence>
<dbReference type="InterPro" id="IPR001173">
    <property type="entry name" value="Glyco_trans_2-like"/>
</dbReference>
<sequence length="430" mass="45885">MIAGLPTLSVIVVSRQRPEHLRLCVESLARQTHGALELIVVTDPAGEPSVEHLRGRIKLARFDVANISEARNTGLALAAGDVVAFIDDDAVAEPLWAERLAAPFADPRVSCATGPVLGRNGISPQWTPVRVGRDGLDLPLKDGVLFGPGSDGSAVKTVGTNCAFRRADLVAIGGFDPAFRYYLDETDVNQRLARLGAYTAIAKDAVVHHAAAANATRTQSRAPADLGPVGASVAAFLARHCEPKEREGALAAHRALQESRLRAHAAARRLRRRDIAALLETFDRGAAEPAQSPAPNLRASRMDAPPPFTPLPPPPLTHTVLAGRTWQIRALMAKAKAAAKAGGTVSLYVFSPTGRPHSVRFVRPGIWLQRGGLFGRSDRDTPRLRLVSFPERLSAEVARTEAVRGTPTSAGDAALRRISLKSQDTVGTRA</sequence>
<dbReference type="GO" id="GO:0016757">
    <property type="term" value="F:glycosyltransferase activity"/>
    <property type="evidence" value="ECO:0007669"/>
    <property type="project" value="UniProtKB-KW"/>
</dbReference>
<accession>A0ABU3DCX4</accession>
<comment type="similarity">
    <text evidence="1">Belongs to the glycosyltransferase 2 family.</text>
</comment>
<reference evidence="5 6" key="1">
    <citation type="submission" date="2023-09" db="EMBL/GenBank/DDBJ databases">
        <authorList>
            <person name="Rey-Velasco X."/>
        </authorList>
    </citation>
    <scope>NUCLEOTIDE SEQUENCE [LARGE SCALE GENOMIC DNA]</scope>
    <source>
        <strain evidence="5 6">F158</strain>
    </source>
</reference>
<dbReference type="Gene3D" id="3.90.550.10">
    <property type="entry name" value="Spore Coat Polysaccharide Biosynthesis Protein SpsA, Chain A"/>
    <property type="match status" value="1"/>
</dbReference>